<protein>
    <submittedName>
        <fullName evidence="2">Serine/arginine repetitive matrix protein 2-like</fullName>
    </submittedName>
</protein>
<evidence type="ECO:0000313" key="1">
    <source>
        <dbReference type="Proteomes" id="UP000095286"/>
    </source>
</evidence>
<evidence type="ECO:0000313" key="2">
    <source>
        <dbReference type="WBParaSite" id="RSKR_0000226300.1"/>
    </source>
</evidence>
<accession>A0AC35TMW6</accession>
<proteinExistence type="predicted"/>
<dbReference type="Proteomes" id="UP000095286">
    <property type="component" value="Unplaced"/>
</dbReference>
<organism evidence="1 2">
    <name type="scientific">Rhabditophanes sp. KR3021</name>
    <dbReference type="NCBI Taxonomy" id="114890"/>
    <lineage>
        <taxon>Eukaryota</taxon>
        <taxon>Metazoa</taxon>
        <taxon>Ecdysozoa</taxon>
        <taxon>Nematoda</taxon>
        <taxon>Chromadorea</taxon>
        <taxon>Rhabditida</taxon>
        <taxon>Tylenchina</taxon>
        <taxon>Panagrolaimomorpha</taxon>
        <taxon>Strongyloidoidea</taxon>
        <taxon>Alloionematidae</taxon>
        <taxon>Rhabditophanes</taxon>
    </lineage>
</organism>
<reference evidence="2" key="1">
    <citation type="submission" date="2016-11" db="UniProtKB">
        <authorList>
            <consortium name="WormBaseParasite"/>
        </authorList>
    </citation>
    <scope>IDENTIFICATION</scope>
    <source>
        <strain evidence="2">KR3021</strain>
    </source>
</reference>
<sequence length="236" mass="26857">MPTERKSKRTQRRRRSRTSRKDEDRKRRSSLKSRESRRDNKSASSRRKLNKIIKRSVKAAQKKFQKEKMVETPKGKAPKVAKAVANPPRPSVDTDTIKKASQRRYVSGSGNKSLDGIPEMENFGGSTIRSCKAKSVKAPYATYFQKPPPRVPRNKLSYGSGEFSSVTIKTKRVDGRYIHDVNVVTSEKAKPINIKDKECHPLETMDPNELNKICSSLKTRLALTTHKLANYNYIHG</sequence>
<name>A0AC35TMW6_9BILA</name>
<dbReference type="WBParaSite" id="RSKR_0000226300.1">
    <property type="protein sequence ID" value="RSKR_0000226300.1"/>
    <property type="gene ID" value="RSKR_0000226300"/>
</dbReference>